<keyword evidence="5" id="KW-1185">Reference proteome</keyword>
<comment type="caution">
    <text evidence="4">The sequence shown here is derived from an EMBL/GenBank/DDBJ whole genome shotgun (WGS) entry which is preliminary data.</text>
</comment>
<keyword evidence="2" id="KW-0732">Signal</keyword>
<dbReference type="OrthoDB" id="3563678at2759"/>
<protein>
    <recommendedName>
        <fullName evidence="3">DUF7908 domain-containing protein</fullName>
    </recommendedName>
</protein>
<dbReference type="Pfam" id="PF25485">
    <property type="entry name" value="DUF7908"/>
    <property type="match status" value="1"/>
</dbReference>
<dbReference type="Proteomes" id="UP001152130">
    <property type="component" value="Unassembled WGS sequence"/>
</dbReference>
<reference evidence="4" key="1">
    <citation type="submission" date="2022-10" db="EMBL/GenBank/DDBJ databases">
        <title>Fusarium specimens isolated from Avocado Roots.</title>
        <authorList>
            <person name="Stajich J."/>
            <person name="Roper C."/>
            <person name="Heimlech-Rivalta G."/>
        </authorList>
    </citation>
    <scope>NUCLEOTIDE SEQUENCE</scope>
    <source>
        <strain evidence="4">CF00143</strain>
    </source>
</reference>
<feature type="compositionally biased region" description="Polar residues" evidence="1">
    <location>
        <begin position="113"/>
        <end position="126"/>
    </location>
</feature>
<evidence type="ECO:0000313" key="5">
    <source>
        <dbReference type="Proteomes" id="UP001152130"/>
    </source>
</evidence>
<feature type="compositionally biased region" description="Polar residues" evidence="1">
    <location>
        <begin position="319"/>
        <end position="335"/>
    </location>
</feature>
<evidence type="ECO:0000313" key="4">
    <source>
        <dbReference type="EMBL" id="KAJ4019512.1"/>
    </source>
</evidence>
<dbReference type="AlphaFoldDB" id="A0A9W8PX33"/>
<evidence type="ECO:0000259" key="3">
    <source>
        <dbReference type="Pfam" id="PF25485"/>
    </source>
</evidence>
<sequence length="764" mass="79840">MRSHVAALVLLGSVIVSPADVSNFEPVALGPATYCITYESTYLAPISIGANSSETDASATDEPGFLPSDSGSLPLFESTQEAITTGETVNTEDSAASTEGPAVNTEDPAVNTGEPTVNTKESTAVTDTLPVDTDQPTLTTISPEDTEEPSLPTESTATQPGFEPTGQRVIFQVTPAGELTKRDVGGFVGDGNPDVCTFANVYTLGQGQLFVGNVPVSYSGEEFQSLDSALAPVEGAITRTFSSDGGVLSFANRGLPGGRASFCQDPLDGQVYITYRSRPSGCVFVTLSVYGVERCINGKIDGLDDTTTTGLTQSQDTQATDSPVTATDLPQSIDGNVTEENETDTTQTTEINVPGETKTNPAETTEVDVPEQTETDPAQTTEVDVPEQTETDIPTDSNTDDPPIIKTTNGGEIVFPTLSTIRTSWGTWANTSLTAPPIAETTRAATSVDVISSTDAIEETTMVDDLPDPNTSTASEQTAPVDESTTIVDNPDSSTPLTTSLESTTGDLTTTTAGTATTTEDNLDSSTTLTASLELTMGDSSATTADTTTTMADDPDSSTTLTTSLEVTVGDSTTTTAETTTTTEVSATISNVARNGRFAESSSSGPDIPGFEIEGGAGRFNGFCFRDDGSPDNACVLFSVGRNGPAKLTQQLKGLTQGSTYTVQLYYLVYSIGGTGSSCVLAADAGIYDVFTQDLSEDDRTTWKKAIGSVTGDYTEAPLSISVTCPDTRQAIVFVDSLFVTNKATEANIDEFELDYGQPEPEPQ</sequence>
<accession>A0A9W8PX33</accession>
<feature type="region of interest" description="Disordered" evidence="1">
    <location>
        <begin position="301"/>
        <end position="410"/>
    </location>
</feature>
<feature type="compositionally biased region" description="Polar residues" evidence="1">
    <location>
        <begin position="134"/>
        <end position="143"/>
    </location>
</feature>
<feature type="compositionally biased region" description="Low complexity" evidence="1">
    <location>
        <begin position="493"/>
        <end position="525"/>
    </location>
</feature>
<dbReference type="InterPro" id="IPR057230">
    <property type="entry name" value="DUF7908"/>
</dbReference>
<name>A0A9W8PX33_9HYPO</name>
<feature type="region of interest" description="Disordered" evidence="1">
    <location>
        <begin position="85"/>
        <end position="163"/>
    </location>
</feature>
<feature type="compositionally biased region" description="Low complexity" evidence="1">
    <location>
        <begin position="305"/>
        <end position="318"/>
    </location>
</feature>
<dbReference type="EMBL" id="JAPDHF010000004">
    <property type="protein sequence ID" value="KAJ4019512.1"/>
    <property type="molecule type" value="Genomic_DNA"/>
</dbReference>
<feature type="compositionally biased region" description="Polar residues" evidence="1">
    <location>
        <begin position="85"/>
        <end position="97"/>
    </location>
</feature>
<feature type="region of interest" description="Disordered" evidence="1">
    <location>
        <begin position="463"/>
        <end position="525"/>
    </location>
</feature>
<feature type="compositionally biased region" description="Polar residues" evidence="1">
    <location>
        <begin position="469"/>
        <end position="492"/>
    </location>
</feature>
<feature type="compositionally biased region" description="Acidic residues" evidence="1">
    <location>
        <begin position="365"/>
        <end position="374"/>
    </location>
</feature>
<feature type="region of interest" description="Disordered" evidence="1">
    <location>
        <begin position="53"/>
        <end position="72"/>
    </location>
</feature>
<proteinExistence type="predicted"/>
<evidence type="ECO:0000256" key="1">
    <source>
        <dbReference type="SAM" id="MobiDB-lite"/>
    </source>
</evidence>
<feature type="chain" id="PRO_5040789966" description="DUF7908 domain-containing protein" evidence="2">
    <location>
        <begin position="20"/>
        <end position="764"/>
    </location>
</feature>
<gene>
    <name evidence="4" type="ORF">NW766_003246</name>
</gene>
<feature type="domain" description="DUF7908" evidence="3">
    <location>
        <begin position="164"/>
        <end position="292"/>
    </location>
</feature>
<feature type="signal peptide" evidence="2">
    <location>
        <begin position="1"/>
        <end position="19"/>
    </location>
</feature>
<organism evidence="4 5">
    <name type="scientific">Fusarium irregulare</name>
    <dbReference type="NCBI Taxonomy" id="2494466"/>
    <lineage>
        <taxon>Eukaryota</taxon>
        <taxon>Fungi</taxon>
        <taxon>Dikarya</taxon>
        <taxon>Ascomycota</taxon>
        <taxon>Pezizomycotina</taxon>
        <taxon>Sordariomycetes</taxon>
        <taxon>Hypocreomycetidae</taxon>
        <taxon>Hypocreales</taxon>
        <taxon>Nectriaceae</taxon>
        <taxon>Fusarium</taxon>
        <taxon>Fusarium incarnatum-equiseti species complex</taxon>
    </lineage>
</organism>
<evidence type="ECO:0000256" key="2">
    <source>
        <dbReference type="SAM" id="SignalP"/>
    </source>
</evidence>